<gene>
    <name evidence="2" type="ORF">CHH48_18910</name>
</gene>
<organism evidence="2 3">
    <name type="scientific">Terribacillus saccharophilus</name>
    <dbReference type="NCBI Taxonomy" id="361277"/>
    <lineage>
        <taxon>Bacteria</taxon>
        <taxon>Bacillati</taxon>
        <taxon>Bacillota</taxon>
        <taxon>Bacilli</taxon>
        <taxon>Bacillales</taxon>
        <taxon>Bacillaceae</taxon>
        <taxon>Terribacillus</taxon>
    </lineage>
</organism>
<reference evidence="2 3" key="1">
    <citation type="submission" date="2017-07" db="EMBL/GenBank/DDBJ databases">
        <title>Isolation and whole genome analysis of endospore-forming bacteria from heroin.</title>
        <authorList>
            <person name="Kalinowski J."/>
            <person name="Ahrens B."/>
            <person name="Al-Dilaimi A."/>
            <person name="Winkler A."/>
            <person name="Wibberg D."/>
            <person name="Schleenbecker U."/>
            <person name="Ruckert C."/>
            <person name="Wolfel R."/>
            <person name="Grass G."/>
        </authorList>
    </citation>
    <scope>NUCLEOTIDE SEQUENCE [LARGE SCALE GENOMIC DNA]</scope>
    <source>
        <strain evidence="2 3">7517-1</strain>
    </source>
</reference>
<proteinExistence type="predicted"/>
<name>A0ABX4GTB4_9BACI</name>
<keyword evidence="1" id="KW-1133">Transmembrane helix</keyword>
<dbReference type="RefSeq" id="WP_095220831.1">
    <property type="nucleotide sequence ID" value="NZ_NPBJ01000044.1"/>
</dbReference>
<dbReference type="EMBL" id="NPBJ01000044">
    <property type="protein sequence ID" value="PAD98117.1"/>
    <property type="molecule type" value="Genomic_DNA"/>
</dbReference>
<evidence type="ECO:0000313" key="3">
    <source>
        <dbReference type="Proteomes" id="UP000216852"/>
    </source>
</evidence>
<protein>
    <submittedName>
        <fullName evidence="2">Uncharacterized protein</fullName>
    </submittedName>
</protein>
<keyword evidence="1" id="KW-0472">Membrane</keyword>
<sequence length="66" mass="7204">MNFSIITKVLLLVCAFISDQLHSLLLLAGMATINAAVYLHSFTWGLGVTGVFLILIAVLLDREGRE</sequence>
<comment type="caution">
    <text evidence="2">The sequence shown here is derived from an EMBL/GenBank/DDBJ whole genome shotgun (WGS) entry which is preliminary data.</text>
</comment>
<keyword evidence="3" id="KW-1185">Reference proteome</keyword>
<feature type="transmembrane region" description="Helical" evidence="1">
    <location>
        <begin position="38"/>
        <end position="60"/>
    </location>
</feature>
<accession>A0ABX4GTB4</accession>
<evidence type="ECO:0000313" key="2">
    <source>
        <dbReference type="EMBL" id="PAD98117.1"/>
    </source>
</evidence>
<dbReference type="Proteomes" id="UP000216852">
    <property type="component" value="Unassembled WGS sequence"/>
</dbReference>
<evidence type="ECO:0000256" key="1">
    <source>
        <dbReference type="SAM" id="Phobius"/>
    </source>
</evidence>
<keyword evidence="1" id="KW-0812">Transmembrane</keyword>